<keyword evidence="3" id="KW-1185">Reference proteome</keyword>
<name>A0A0R1LEL2_9LACO</name>
<feature type="transmembrane region" description="Helical" evidence="1">
    <location>
        <begin position="65"/>
        <end position="90"/>
    </location>
</feature>
<keyword evidence="1" id="KW-0472">Membrane</keyword>
<proteinExistence type="predicted"/>
<feature type="transmembrane region" description="Helical" evidence="1">
    <location>
        <begin position="39"/>
        <end position="59"/>
    </location>
</feature>
<sequence length="98" mass="10544">MSRQQWWGLIWGLVGLLAGIFALNGATGWAYRIIGQEPVTLSLGLGGCVISLIGIVKAFPHQSGWWLAWLVVATWVAGLGALADGLLLWFGQTISGFY</sequence>
<dbReference type="RefSeq" id="WP_057804776.1">
    <property type="nucleotide sequence ID" value="NZ_AZDV01000028.1"/>
</dbReference>
<reference evidence="2 3" key="1">
    <citation type="journal article" date="2015" name="Genome Announc.">
        <title>Expanding the biotechnology potential of lactobacilli through comparative genomics of 213 strains and associated genera.</title>
        <authorList>
            <person name="Sun Z."/>
            <person name="Harris H.M."/>
            <person name="McCann A."/>
            <person name="Guo C."/>
            <person name="Argimon S."/>
            <person name="Zhang W."/>
            <person name="Yang X."/>
            <person name="Jeffery I.B."/>
            <person name="Cooney J.C."/>
            <person name="Kagawa T.F."/>
            <person name="Liu W."/>
            <person name="Song Y."/>
            <person name="Salvetti E."/>
            <person name="Wrobel A."/>
            <person name="Rasinkangas P."/>
            <person name="Parkhill J."/>
            <person name="Rea M.C."/>
            <person name="O'Sullivan O."/>
            <person name="Ritari J."/>
            <person name="Douillard F.P."/>
            <person name="Paul Ross R."/>
            <person name="Yang R."/>
            <person name="Briner A.E."/>
            <person name="Felis G.E."/>
            <person name="de Vos W.M."/>
            <person name="Barrangou R."/>
            <person name="Klaenhammer T.R."/>
            <person name="Caufield P.W."/>
            <person name="Cui Y."/>
            <person name="Zhang H."/>
            <person name="O'Toole P.W."/>
        </authorList>
    </citation>
    <scope>NUCLEOTIDE SEQUENCE [LARGE SCALE GENOMIC DNA]</scope>
    <source>
        <strain evidence="2 3">DSM 19394</strain>
    </source>
</reference>
<accession>A0A0R1LEL2</accession>
<gene>
    <name evidence="2" type="ORF">FD25_GL001393</name>
</gene>
<dbReference type="EMBL" id="AZDV01000028">
    <property type="protein sequence ID" value="KRK94063.1"/>
    <property type="molecule type" value="Genomic_DNA"/>
</dbReference>
<evidence type="ECO:0000256" key="1">
    <source>
        <dbReference type="SAM" id="Phobius"/>
    </source>
</evidence>
<dbReference type="AlphaFoldDB" id="A0A0R1LEL2"/>
<evidence type="ECO:0000313" key="2">
    <source>
        <dbReference type="EMBL" id="KRK94063.1"/>
    </source>
</evidence>
<protein>
    <submittedName>
        <fullName evidence="2">Uncharacterized protein</fullName>
    </submittedName>
</protein>
<feature type="transmembrane region" description="Helical" evidence="1">
    <location>
        <begin position="6"/>
        <end position="27"/>
    </location>
</feature>
<dbReference type="Proteomes" id="UP000051955">
    <property type="component" value="Unassembled WGS sequence"/>
</dbReference>
<keyword evidence="1" id="KW-1133">Transmembrane helix</keyword>
<dbReference type="PATRIC" id="fig|1423715.3.peg.1428"/>
<keyword evidence="1" id="KW-0812">Transmembrane</keyword>
<organism evidence="2 3">
    <name type="scientific">Levilactobacillus acidifarinae DSM 19394 = JCM 15949</name>
    <dbReference type="NCBI Taxonomy" id="1423715"/>
    <lineage>
        <taxon>Bacteria</taxon>
        <taxon>Bacillati</taxon>
        <taxon>Bacillota</taxon>
        <taxon>Bacilli</taxon>
        <taxon>Lactobacillales</taxon>
        <taxon>Lactobacillaceae</taxon>
        <taxon>Levilactobacillus</taxon>
    </lineage>
</organism>
<comment type="caution">
    <text evidence="2">The sequence shown here is derived from an EMBL/GenBank/DDBJ whole genome shotgun (WGS) entry which is preliminary data.</text>
</comment>
<dbReference type="OrthoDB" id="2328260at2"/>
<evidence type="ECO:0000313" key="3">
    <source>
        <dbReference type="Proteomes" id="UP000051955"/>
    </source>
</evidence>
<dbReference type="STRING" id="1423715.FD25_GL001393"/>